<dbReference type="EMBL" id="JACGWO010000004">
    <property type="protein sequence ID" value="KAK4428736.1"/>
    <property type="molecule type" value="Genomic_DNA"/>
</dbReference>
<sequence length="124" mass="13680">MGREVEAEAALVRQACTSIGLTVSAWCDTNVANQAGNICRQVGKCARLGRVQVGLVARVVRATLESWPRRCGWMTDCAHRQRPMRTFMGSCADRQDGRAEFVGCARGTWQVHVPSSAFMHRASR</sequence>
<evidence type="ECO:0000313" key="2">
    <source>
        <dbReference type="Proteomes" id="UP001293254"/>
    </source>
</evidence>
<reference evidence="1" key="1">
    <citation type="submission" date="2020-06" db="EMBL/GenBank/DDBJ databases">
        <authorList>
            <person name="Li T."/>
            <person name="Hu X."/>
            <person name="Zhang T."/>
            <person name="Song X."/>
            <person name="Zhang H."/>
            <person name="Dai N."/>
            <person name="Sheng W."/>
            <person name="Hou X."/>
            <person name="Wei L."/>
        </authorList>
    </citation>
    <scope>NUCLEOTIDE SEQUENCE</scope>
    <source>
        <strain evidence="1">3651</strain>
        <tissue evidence="1">Leaf</tissue>
    </source>
</reference>
<dbReference type="AlphaFoldDB" id="A0AAE2CNJ8"/>
<proteinExistence type="predicted"/>
<comment type="caution">
    <text evidence="1">The sequence shown here is derived from an EMBL/GenBank/DDBJ whole genome shotgun (WGS) entry which is preliminary data.</text>
</comment>
<gene>
    <name evidence="1" type="ORF">Salat_1173500</name>
</gene>
<name>A0AAE2CNJ8_9LAMI</name>
<reference evidence="1" key="2">
    <citation type="journal article" date="2024" name="Plant">
        <title>Genomic evolution and insights into agronomic trait innovations of Sesamum species.</title>
        <authorList>
            <person name="Miao H."/>
            <person name="Wang L."/>
            <person name="Qu L."/>
            <person name="Liu H."/>
            <person name="Sun Y."/>
            <person name="Le M."/>
            <person name="Wang Q."/>
            <person name="Wei S."/>
            <person name="Zheng Y."/>
            <person name="Lin W."/>
            <person name="Duan Y."/>
            <person name="Cao H."/>
            <person name="Xiong S."/>
            <person name="Wang X."/>
            <person name="Wei L."/>
            <person name="Li C."/>
            <person name="Ma Q."/>
            <person name="Ju M."/>
            <person name="Zhao R."/>
            <person name="Li G."/>
            <person name="Mu C."/>
            <person name="Tian Q."/>
            <person name="Mei H."/>
            <person name="Zhang T."/>
            <person name="Gao T."/>
            <person name="Zhang H."/>
        </authorList>
    </citation>
    <scope>NUCLEOTIDE SEQUENCE</scope>
    <source>
        <strain evidence="1">3651</strain>
    </source>
</reference>
<dbReference type="Proteomes" id="UP001293254">
    <property type="component" value="Unassembled WGS sequence"/>
</dbReference>
<accession>A0AAE2CNJ8</accession>
<protein>
    <submittedName>
        <fullName evidence="1">Uncharacterized protein</fullName>
    </submittedName>
</protein>
<evidence type="ECO:0000313" key="1">
    <source>
        <dbReference type="EMBL" id="KAK4428736.1"/>
    </source>
</evidence>
<keyword evidence="2" id="KW-1185">Reference proteome</keyword>
<organism evidence="1 2">
    <name type="scientific">Sesamum alatum</name>
    <dbReference type="NCBI Taxonomy" id="300844"/>
    <lineage>
        <taxon>Eukaryota</taxon>
        <taxon>Viridiplantae</taxon>
        <taxon>Streptophyta</taxon>
        <taxon>Embryophyta</taxon>
        <taxon>Tracheophyta</taxon>
        <taxon>Spermatophyta</taxon>
        <taxon>Magnoliopsida</taxon>
        <taxon>eudicotyledons</taxon>
        <taxon>Gunneridae</taxon>
        <taxon>Pentapetalae</taxon>
        <taxon>asterids</taxon>
        <taxon>lamiids</taxon>
        <taxon>Lamiales</taxon>
        <taxon>Pedaliaceae</taxon>
        <taxon>Sesamum</taxon>
    </lineage>
</organism>